<dbReference type="KEGG" id="dfl:DFE_1489"/>
<evidence type="ECO:0000256" key="8">
    <source>
        <dbReference type="ARBA" id="ARBA00022741"/>
    </source>
</evidence>
<keyword evidence="10 16" id="KW-0560">Oxidoreductase</keyword>
<dbReference type="RefSeq" id="WP_126378125.1">
    <property type="nucleotide sequence ID" value="NZ_AP017378.1"/>
</dbReference>
<comment type="cofactor">
    <cofactor evidence="2">
        <name>[7Fe-Mo-9S-C-homocitryl] cluster</name>
        <dbReference type="ChEBI" id="CHEBI:30409"/>
    </cofactor>
</comment>
<dbReference type="Pfam" id="PF00148">
    <property type="entry name" value="Oxidored_nitro"/>
    <property type="match status" value="1"/>
</dbReference>
<gene>
    <name evidence="18" type="ORF">DFE_1489</name>
</gene>
<evidence type="ECO:0000256" key="5">
    <source>
        <dbReference type="ARBA" id="ARBA00011462"/>
    </source>
</evidence>
<evidence type="ECO:0000256" key="3">
    <source>
        <dbReference type="ARBA" id="ARBA00002621"/>
    </source>
</evidence>
<evidence type="ECO:0000256" key="6">
    <source>
        <dbReference type="ARBA" id="ARBA00022505"/>
    </source>
</evidence>
<keyword evidence="19" id="KW-1185">Reference proteome</keyword>
<comment type="cofactor">
    <cofactor evidence="1">
        <name>[8Fe-7S] cluster</name>
        <dbReference type="ChEBI" id="CHEBI:21143"/>
    </cofactor>
</comment>
<keyword evidence="8" id="KW-0547">Nucleotide-binding</keyword>
<dbReference type="SUPFAM" id="SSF53807">
    <property type="entry name" value="Helical backbone' metal receptor"/>
    <property type="match status" value="1"/>
</dbReference>
<evidence type="ECO:0000313" key="18">
    <source>
        <dbReference type="EMBL" id="BBD08215.1"/>
    </source>
</evidence>
<comment type="subunit">
    <text evidence="5">Tetramer of two alpha and two beta chains. Forms complex with the iron protein (nitrogenase component 2).</text>
</comment>
<dbReference type="Gene3D" id="3.40.50.1980">
    <property type="entry name" value="Nitrogenase molybdenum iron protein domain"/>
    <property type="match status" value="2"/>
</dbReference>
<dbReference type="PANTHER" id="PTHR43457:SF1">
    <property type="entry name" value="NITROGENASE MOLYBDENUM-IRON PROTEIN ALPHA CHAIN"/>
    <property type="match status" value="1"/>
</dbReference>
<comment type="similarity">
    <text evidence="4 15">Belongs to the NifD/NifK/NifE/NifN family.</text>
</comment>
<dbReference type="Gene3D" id="3.40.50.12380">
    <property type="entry name" value="Nitrogenase MoFe cofactor biosynthesis protein NifE, C-terminal"/>
    <property type="match status" value="1"/>
</dbReference>
<evidence type="ECO:0000256" key="7">
    <source>
        <dbReference type="ARBA" id="ARBA00022723"/>
    </source>
</evidence>
<evidence type="ECO:0000256" key="4">
    <source>
        <dbReference type="ARBA" id="ARBA00011002"/>
    </source>
</evidence>
<protein>
    <recommendedName>
        <fullName evidence="16">Nitrogenase protein alpha chain</fullName>
        <ecNumber evidence="16">1.18.6.1</ecNumber>
    </recommendedName>
</protein>
<dbReference type="AlphaFoldDB" id="A0A2Z6AYH0"/>
<dbReference type="PROSITE" id="PS00090">
    <property type="entry name" value="NITROGENASE_1_2"/>
    <property type="match status" value="1"/>
</dbReference>
<dbReference type="NCBIfam" id="TIGR01282">
    <property type="entry name" value="nifD"/>
    <property type="match status" value="1"/>
</dbReference>
<organism evidence="18 19">
    <name type="scientific">Desulfovibrio ferrophilus</name>
    <dbReference type="NCBI Taxonomy" id="241368"/>
    <lineage>
        <taxon>Bacteria</taxon>
        <taxon>Pseudomonadati</taxon>
        <taxon>Thermodesulfobacteriota</taxon>
        <taxon>Desulfovibrionia</taxon>
        <taxon>Desulfovibrionales</taxon>
        <taxon>Desulfovibrionaceae</taxon>
        <taxon>Desulfovibrio</taxon>
    </lineage>
</organism>
<evidence type="ECO:0000256" key="13">
    <source>
        <dbReference type="ARBA" id="ARBA00023231"/>
    </source>
</evidence>
<dbReference type="GO" id="GO:0051536">
    <property type="term" value="F:iron-sulfur cluster binding"/>
    <property type="evidence" value="ECO:0007669"/>
    <property type="project" value="UniProtKB-KW"/>
</dbReference>
<dbReference type="PROSITE" id="PS00699">
    <property type="entry name" value="NITROGENASE_1_1"/>
    <property type="match status" value="1"/>
</dbReference>
<evidence type="ECO:0000256" key="12">
    <source>
        <dbReference type="ARBA" id="ARBA00023014"/>
    </source>
</evidence>
<accession>A0A2Z6AYH0</accession>
<evidence type="ECO:0000256" key="16">
    <source>
        <dbReference type="RuleBase" id="RU004022"/>
    </source>
</evidence>
<dbReference type="Proteomes" id="UP000269883">
    <property type="component" value="Chromosome"/>
</dbReference>
<evidence type="ECO:0000259" key="17">
    <source>
        <dbReference type="Pfam" id="PF00148"/>
    </source>
</evidence>
<dbReference type="GO" id="GO:0046872">
    <property type="term" value="F:metal ion binding"/>
    <property type="evidence" value="ECO:0007669"/>
    <property type="project" value="UniProtKB-KW"/>
</dbReference>
<dbReference type="PANTHER" id="PTHR43457">
    <property type="entry name" value="NITROGENASE MOLYBDENUM-IRON PROTEIN ALPHA CHAIN"/>
    <property type="match status" value="1"/>
</dbReference>
<dbReference type="GO" id="GO:0005524">
    <property type="term" value="F:ATP binding"/>
    <property type="evidence" value="ECO:0007669"/>
    <property type="project" value="UniProtKB-KW"/>
</dbReference>
<dbReference type="InterPro" id="IPR005972">
    <property type="entry name" value="Nase_Mo-Fe_asu"/>
</dbReference>
<evidence type="ECO:0000313" key="19">
    <source>
        <dbReference type="Proteomes" id="UP000269883"/>
    </source>
</evidence>
<evidence type="ECO:0000256" key="2">
    <source>
        <dbReference type="ARBA" id="ARBA00001969"/>
    </source>
</evidence>
<dbReference type="InterPro" id="IPR010143">
    <property type="entry name" value="Nase_comp1_asu"/>
</dbReference>
<evidence type="ECO:0000256" key="11">
    <source>
        <dbReference type="ARBA" id="ARBA00023004"/>
    </source>
</evidence>
<keyword evidence="12" id="KW-0411">Iron-sulfur</keyword>
<keyword evidence="13 15" id="KW-0535">Nitrogen fixation</keyword>
<keyword evidence="11 16" id="KW-0408">Iron</keyword>
<keyword evidence="7 16" id="KW-0479">Metal-binding</keyword>
<evidence type="ECO:0000256" key="10">
    <source>
        <dbReference type="ARBA" id="ARBA00023002"/>
    </source>
</evidence>
<keyword evidence="6" id="KW-0500">Molybdenum</keyword>
<dbReference type="GO" id="GO:0016612">
    <property type="term" value="C:molybdenum-iron nitrogenase complex"/>
    <property type="evidence" value="ECO:0007669"/>
    <property type="project" value="UniProtKB-UniRule"/>
</dbReference>
<sequence>MATAKKKLVKWEPTDIKEEMLKKYPPKVARKRAKQIMINEALENETPEITANVRTIPGIITMRGCTYAGCKGVILGPTRDIVNITHGPIGCGFYSWLTRRNQTDASGEGDENYMPYCFSTDMEDKDIIFGGEKKLAAAIQEAYDLFHPKAIAIFATCPVGLIGDDIHAVAKQMKEKFGDCNVFGFSCEGYKGVSQSAGHHIANNQIFKHVVGENDEEKPGEYRINLLGEYNIGGDGFEIDRILKLCGITNIATFSGNSTYDQFASAHKADLNCVMCHRSINYVADMLETKFGIPWIKVNFIGAESTAKSLRKIGTYFGDKSFIEKIEAVIAAEMPEIEAVVADVRTRTEGKTAMMFVGGSRAHHYQDLFSEMGMKTLSAGYEFAHRDDYEGRHVIPNLKVDADSRNIEEITVEADDTRYAPRKTEAELAALEEGGLKFKEYEGLIPDMDKGSLIIDDCNQYEAEKLVEILKPDIFCAGIKEKYSIQKLGVPMKQLHSYDSGGPYAGFKGAINFYKEIDRLTNSKVWSYMKAPWQESPELSATYVWE</sequence>
<reference evidence="18 19" key="1">
    <citation type="journal article" date="2018" name="Sci. Adv.">
        <title>Multi-heme cytochromes provide a pathway for survival in energy-limited environments.</title>
        <authorList>
            <person name="Deng X."/>
            <person name="Dohmae N."/>
            <person name="Nealson K.H."/>
            <person name="Hashimoto K."/>
            <person name="Okamoto A."/>
        </authorList>
    </citation>
    <scope>NUCLEOTIDE SEQUENCE [LARGE SCALE GENOMIC DNA]</scope>
    <source>
        <strain evidence="18 19">IS5</strain>
    </source>
</reference>
<name>A0A2Z6AYH0_9BACT</name>
<comment type="function">
    <text evidence="3">This molybdenum-iron protein is part of the nitrogenase complex that catalyzes the key enzymatic reactions in nitrogen fixation.</text>
</comment>
<feature type="domain" description="Nitrogenase/oxidoreductase component 1" evidence="17">
    <location>
        <begin position="65"/>
        <end position="519"/>
    </location>
</feature>
<evidence type="ECO:0000256" key="1">
    <source>
        <dbReference type="ARBA" id="ARBA00001919"/>
    </source>
</evidence>
<keyword evidence="9" id="KW-0067">ATP-binding</keyword>
<evidence type="ECO:0000256" key="9">
    <source>
        <dbReference type="ARBA" id="ARBA00022840"/>
    </source>
</evidence>
<dbReference type="NCBIfam" id="TIGR01862">
    <property type="entry name" value="N2-ase-Ialpha"/>
    <property type="match status" value="1"/>
</dbReference>
<evidence type="ECO:0000256" key="15">
    <source>
        <dbReference type="RuleBase" id="RU004021"/>
    </source>
</evidence>
<dbReference type="EMBL" id="AP017378">
    <property type="protein sequence ID" value="BBD08215.1"/>
    <property type="molecule type" value="Genomic_DNA"/>
</dbReference>
<dbReference type="InterPro" id="IPR000510">
    <property type="entry name" value="Nase/OxRdtase_comp1"/>
</dbReference>
<dbReference type="EC" id="1.18.6.1" evidence="16"/>
<dbReference type="OrthoDB" id="9762718at2"/>
<comment type="catalytic activity">
    <reaction evidence="14 16">
        <text>N2 + 8 reduced [2Fe-2S]-[ferredoxin] + 16 ATP + 16 H2O = H2 + 8 oxidized [2Fe-2S]-[ferredoxin] + 2 NH4(+) + 16 ADP + 16 phosphate + 6 H(+)</text>
        <dbReference type="Rhea" id="RHEA:21448"/>
        <dbReference type="Rhea" id="RHEA-COMP:10000"/>
        <dbReference type="Rhea" id="RHEA-COMP:10001"/>
        <dbReference type="ChEBI" id="CHEBI:15377"/>
        <dbReference type="ChEBI" id="CHEBI:15378"/>
        <dbReference type="ChEBI" id="CHEBI:17997"/>
        <dbReference type="ChEBI" id="CHEBI:18276"/>
        <dbReference type="ChEBI" id="CHEBI:28938"/>
        <dbReference type="ChEBI" id="CHEBI:30616"/>
        <dbReference type="ChEBI" id="CHEBI:33737"/>
        <dbReference type="ChEBI" id="CHEBI:33738"/>
        <dbReference type="ChEBI" id="CHEBI:43474"/>
        <dbReference type="ChEBI" id="CHEBI:456216"/>
        <dbReference type="EC" id="1.18.6.1"/>
    </reaction>
</comment>
<dbReference type="InterPro" id="IPR000318">
    <property type="entry name" value="Nase_comp1_CS"/>
</dbReference>
<proteinExistence type="inferred from homology"/>
<evidence type="ECO:0000256" key="14">
    <source>
        <dbReference type="ARBA" id="ARBA00047967"/>
    </source>
</evidence>
<dbReference type="GO" id="GO:0016163">
    <property type="term" value="F:nitrogenase activity"/>
    <property type="evidence" value="ECO:0007669"/>
    <property type="project" value="UniProtKB-UniRule"/>
</dbReference>